<organism evidence="1 2">
    <name type="scientific">Hydnum rufescens UP504</name>
    <dbReference type="NCBI Taxonomy" id="1448309"/>
    <lineage>
        <taxon>Eukaryota</taxon>
        <taxon>Fungi</taxon>
        <taxon>Dikarya</taxon>
        <taxon>Basidiomycota</taxon>
        <taxon>Agaricomycotina</taxon>
        <taxon>Agaricomycetes</taxon>
        <taxon>Cantharellales</taxon>
        <taxon>Hydnaceae</taxon>
        <taxon>Hydnum</taxon>
    </lineage>
</organism>
<proteinExistence type="predicted"/>
<dbReference type="Proteomes" id="UP000886523">
    <property type="component" value="Unassembled WGS sequence"/>
</dbReference>
<protein>
    <submittedName>
        <fullName evidence="1">Uncharacterized protein</fullName>
    </submittedName>
</protein>
<feature type="non-terminal residue" evidence="1">
    <location>
        <position position="175"/>
    </location>
</feature>
<comment type="caution">
    <text evidence="1">The sequence shown here is derived from an EMBL/GenBank/DDBJ whole genome shotgun (WGS) entry which is preliminary data.</text>
</comment>
<reference evidence="1" key="1">
    <citation type="journal article" date="2020" name="Nat. Commun.">
        <title>Large-scale genome sequencing of mycorrhizal fungi provides insights into the early evolution of symbiotic traits.</title>
        <authorList>
            <person name="Miyauchi S."/>
            <person name="Kiss E."/>
            <person name="Kuo A."/>
            <person name="Drula E."/>
            <person name="Kohler A."/>
            <person name="Sanchez-Garcia M."/>
            <person name="Morin E."/>
            <person name="Andreopoulos B."/>
            <person name="Barry K.W."/>
            <person name="Bonito G."/>
            <person name="Buee M."/>
            <person name="Carver A."/>
            <person name="Chen C."/>
            <person name="Cichocki N."/>
            <person name="Clum A."/>
            <person name="Culley D."/>
            <person name="Crous P.W."/>
            <person name="Fauchery L."/>
            <person name="Girlanda M."/>
            <person name="Hayes R.D."/>
            <person name="Keri Z."/>
            <person name="LaButti K."/>
            <person name="Lipzen A."/>
            <person name="Lombard V."/>
            <person name="Magnuson J."/>
            <person name="Maillard F."/>
            <person name="Murat C."/>
            <person name="Nolan M."/>
            <person name="Ohm R.A."/>
            <person name="Pangilinan J."/>
            <person name="Pereira M.F."/>
            <person name="Perotto S."/>
            <person name="Peter M."/>
            <person name="Pfister S."/>
            <person name="Riley R."/>
            <person name="Sitrit Y."/>
            <person name="Stielow J.B."/>
            <person name="Szollosi G."/>
            <person name="Zifcakova L."/>
            <person name="Stursova M."/>
            <person name="Spatafora J.W."/>
            <person name="Tedersoo L."/>
            <person name="Vaario L.M."/>
            <person name="Yamada A."/>
            <person name="Yan M."/>
            <person name="Wang P."/>
            <person name="Xu J."/>
            <person name="Bruns T."/>
            <person name="Baldrian P."/>
            <person name="Vilgalys R."/>
            <person name="Dunand C."/>
            <person name="Henrissat B."/>
            <person name="Grigoriev I.V."/>
            <person name="Hibbett D."/>
            <person name="Nagy L.G."/>
            <person name="Martin F.M."/>
        </authorList>
    </citation>
    <scope>NUCLEOTIDE SEQUENCE</scope>
    <source>
        <strain evidence="1">UP504</strain>
    </source>
</reference>
<sequence>MIKVGKEFGVQFDTLSLPLPHKTALPVWLHLDPNPTLQRLQHSKEARCLRLNHQVITVNDLQVAAHRTTQHKNRRNCICDHCKEVRQKTNNACKNPHKCHRTALMMITSLRAKWNPMHPTTNARQELTPQQIEGNNTAYLNNLPIHFNASTLTAGPFHHNFRVFTDKQGISHNPA</sequence>
<dbReference type="OrthoDB" id="2672138at2759"/>
<dbReference type="EMBL" id="MU129155">
    <property type="protein sequence ID" value="KAF9505407.1"/>
    <property type="molecule type" value="Genomic_DNA"/>
</dbReference>
<dbReference type="AlphaFoldDB" id="A0A9P6AGF9"/>
<evidence type="ECO:0000313" key="2">
    <source>
        <dbReference type="Proteomes" id="UP000886523"/>
    </source>
</evidence>
<name>A0A9P6AGF9_9AGAM</name>
<keyword evidence="2" id="KW-1185">Reference proteome</keyword>
<accession>A0A9P6AGF9</accession>
<evidence type="ECO:0000313" key="1">
    <source>
        <dbReference type="EMBL" id="KAF9505407.1"/>
    </source>
</evidence>
<gene>
    <name evidence="1" type="ORF">BS47DRAFT_1265741</name>
</gene>